<dbReference type="Proteomes" id="UP001497602">
    <property type="component" value="Unassembled WGS sequence"/>
</dbReference>
<dbReference type="SUPFAM" id="SSF51197">
    <property type="entry name" value="Clavaminate synthase-like"/>
    <property type="match status" value="1"/>
</dbReference>
<evidence type="ECO:0000313" key="2">
    <source>
        <dbReference type="EMBL" id="CAL2106794.1"/>
    </source>
</evidence>
<evidence type="ECO:0000313" key="3">
    <source>
        <dbReference type="Proteomes" id="UP001497602"/>
    </source>
</evidence>
<dbReference type="EC" id="1.14.11.27" evidence="2"/>
<dbReference type="SMART" id="SM00558">
    <property type="entry name" value="JmjC"/>
    <property type="match status" value="1"/>
</dbReference>
<protein>
    <submittedName>
        <fullName evidence="2">Lysine-specific demethylase 8</fullName>
        <ecNumber evidence="2">1.14.11.27</ecNumber>
    </submittedName>
</protein>
<dbReference type="InterPro" id="IPR041667">
    <property type="entry name" value="Cupin_8"/>
</dbReference>
<proteinExistence type="predicted"/>
<comment type="caution">
    <text evidence="2">The sequence shown here is derived from an EMBL/GenBank/DDBJ whole genome shotgun (WGS) entry which is preliminary data.</text>
</comment>
<dbReference type="PROSITE" id="PS51184">
    <property type="entry name" value="JMJC"/>
    <property type="match status" value="1"/>
</dbReference>
<dbReference type="EMBL" id="CAXJRC010000022">
    <property type="protein sequence ID" value="CAL2106794.1"/>
    <property type="molecule type" value="Genomic_DNA"/>
</dbReference>
<reference evidence="2 3" key="1">
    <citation type="submission" date="2024-05" db="EMBL/GenBank/DDBJ databases">
        <authorList>
            <person name="Duchaud E."/>
        </authorList>
    </citation>
    <scope>NUCLEOTIDE SEQUENCE [LARGE SCALE GENOMIC DNA]</scope>
    <source>
        <strain evidence="2">Ena-SAMPLE-TAB-13-05-2024-13:56:06:370-140305</strain>
    </source>
</reference>
<name>A0ABP1FE57_9FLAO</name>
<dbReference type="GO" id="GO:0140680">
    <property type="term" value="F:histone H3K36me/H3K36me2 demethylase activity"/>
    <property type="evidence" value="ECO:0007669"/>
    <property type="project" value="UniProtKB-EC"/>
</dbReference>
<organism evidence="2 3">
    <name type="scientific">Tenacibaculum vairaonense</name>
    <dbReference type="NCBI Taxonomy" id="3137860"/>
    <lineage>
        <taxon>Bacteria</taxon>
        <taxon>Pseudomonadati</taxon>
        <taxon>Bacteroidota</taxon>
        <taxon>Flavobacteriia</taxon>
        <taxon>Flavobacteriales</taxon>
        <taxon>Flavobacteriaceae</taxon>
        <taxon>Tenacibaculum</taxon>
    </lineage>
</organism>
<dbReference type="InterPro" id="IPR003347">
    <property type="entry name" value="JmjC_dom"/>
</dbReference>
<evidence type="ECO:0000259" key="1">
    <source>
        <dbReference type="PROSITE" id="PS51184"/>
    </source>
</evidence>
<dbReference type="Gene3D" id="2.60.120.650">
    <property type="entry name" value="Cupin"/>
    <property type="match status" value="1"/>
</dbReference>
<keyword evidence="3" id="KW-1185">Reference proteome</keyword>
<dbReference type="RefSeq" id="WP_348738529.1">
    <property type="nucleotide sequence ID" value="NZ_CAXJRC010000022.1"/>
</dbReference>
<dbReference type="PANTHER" id="PTHR12461">
    <property type="entry name" value="HYPOXIA-INDUCIBLE FACTOR 1 ALPHA INHIBITOR-RELATED"/>
    <property type="match status" value="1"/>
</dbReference>
<feature type="domain" description="JmjC" evidence="1">
    <location>
        <begin position="121"/>
        <end position="267"/>
    </location>
</feature>
<accession>A0ABP1FE57</accession>
<keyword evidence="2" id="KW-0560">Oxidoreductase</keyword>
<dbReference type="PANTHER" id="PTHR12461:SF105">
    <property type="entry name" value="HYPOXIA-INDUCIBLE FACTOR 1-ALPHA INHIBITOR"/>
    <property type="match status" value="1"/>
</dbReference>
<dbReference type="Pfam" id="PF13621">
    <property type="entry name" value="Cupin_8"/>
    <property type="match status" value="1"/>
</dbReference>
<gene>
    <name evidence="2" type="ORF">T190115A13A_20074</name>
</gene>
<sequence length="303" mass="35664">MNQVDIKKIKSFEHITIEEEINREKFYKEYVNKDKPVVIRGLTKDWHALDWNTEYFKSKEEGKEVSIKVGKISEGKREKMQLSTYVELLDEFEQNLKMGLDAEIPGYLHDIPLFYMFPEYLPDILPFPKELLPKWYRNKWQNYIQFFMGSTGSLTPLHFDTLLTNNLFFQVVGRKKFILIEAAQKKDCYIKGWRWAKFDPQNPDYEKFPKAKNLKIKEALLEPGDILYMPAGMLHQVHGLSKSISFNIDWHTKRSARKGVATLWKGAPRQNVFYNALIYAGLALGVPEKIIFPLYKSYLNYIS</sequence>